<evidence type="ECO:0000313" key="5">
    <source>
        <dbReference type="Proteomes" id="UP001151760"/>
    </source>
</evidence>
<dbReference type="Proteomes" id="UP001151760">
    <property type="component" value="Unassembled WGS sequence"/>
</dbReference>
<reference evidence="4" key="2">
    <citation type="submission" date="2022-01" db="EMBL/GenBank/DDBJ databases">
        <authorList>
            <person name="Yamashiro T."/>
            <person name="Shiraishi A."/>
            <person name="Satake H."/>
            <person name="Nakayama K."/>
        </authorList>
    </citation>
    <scope>NUCLEOTIDE SEQUENCE</scope>
</reference>
<dbReference type="SMART" id="SM00343">
    <property type="entry name" value="ZnF_C2HC"/>
    <property type="match status" value="1"/>
</dbReference>
<gene>
    <name evidence="4" type="ORF">Tco_0626748</name>
</gene>
<evidence type="ECO:0000256" key="1">
    <source>
        <dbReference type="PROSITE-ProRule" id="PRU00047"/>
    </source>
</evidence>
<keyword evidence="5" id="KW-1185">Reference proteome</keyword>
<dbReference type="InterPro" id="IPR036875">
    <property type="entry name" value="Znf_CCHC_sf"/>
</dbReference>
<dbReference type="Pfam" id="PF00098">
    <property type="entry name" value="zf-CCHC"/>
    <property type="match status" value="1"/>
</dbReference>
<organism evidence="4 5">
    <name type="scientific">Tanacetum coccineum</name>
    <dbReference type="NCBI Taxonomy" id="301880"/>
    <lineage>
        <taxon>Eukaryota</taxon>
        <taxon>Viridiplantae</taxon>
        <taxon>Streptophyta</taxon>
        <taxon>Embryophyta</taxon>
        <taxon>Tracheophyta</taxon>
        <taxon>Spermatophyta</taxon>
        <taxon>Magnoliopsida</taxon>
        <taxon>eudicotyledons</taxon>
        <taxon>Gunneridae</taxon>
        <taxon>Pentapetalae</taxon>
        <taxon>asterids</taxon>
        <taxon>campanulids</taxon>
        <taxon>Asterales</taxon>
        <taxon>Asteraceae</taxon>
        <taxon>Asteroideae</taxon>
        <taxon>Anthemideae</taxon>
        <taxon>Anthemidinae</taxon>
        <taxon>Tanacetum</taxon>
    </lineage>
</organism>
<name>A0ABQ4WLB9_9ASTR</name>
<feature type="region of interest" description="Disordered" evidence="2">
    <location>
        <begin position="225"/>
        <end position="289"/>
    </location>
</feature>
<comment type="caution">
    <text evidence="4">The sequence shown here is derived from an EMBL/GenBank/DDBJ whole genome shotgun (WGS) entry which is preliminary data.</text>
</comment>
<dbReference type="EMBL" id="BQNB010008721">
    <property type="protein sequence ID" value="GJS53386.1"/>
    <property type="molecule type" value="Genomic_DNA"/>
</dbReference>
<evidence type="ECO:0000313" key="4">
    <source>
        <dbReference type="EMBL" id="GJS53386.1"/>
    </source>
</evidence>
<keyword evidence="1" id="KW-0479">Metal-binding</keyword>
<dbReference type="Gene3D" id="4.10.60.10">
    <property type="entry name" value="Zinc finger, CCHC-type"/>
    <property type="match status" value="1"/>
</dbReference>
<dbReference type="InterPro" id="IPR001878">
    <property type="entry name" value="Znf_CCHC"/>
</dbReference>
<dbReference type="SUPFAM" id="SSF57756">
    <property type="entry name" value="Retrovirus zinc finger-like domains"/>
    <property type="match status" value="1"/>
</dbReference>
<sequence>MLTMRVKRFLKKTRRNLNFNGKEAIGFDKTKVECYNCHKRGHFARECRAPQNHGNRNGDAPRRIVPVETPANALHVALNKSNLEIINYQMGLESLEARIVVYEKNEAVYEEDIAFLKYDVQVKDISIKDLKNQMNESEVVHSVFNNRQSNVDDSPVNDRFKIGEGFHAVPPPYIGNYMPSRPDLSFAGLDDSVYKNKVSETETSISKTSKDIIEKPKTVRPSAPIIEDWDTNSDNDSVFRPKPDQTLPKLTKINFVKSDENVKSVNKENTHRQEEYHRKSQNPKDNRRN</sequence>
<protein>
    <submittedName>
        <fullName evidence="4">Ribonuclease H-like domain-containing protein</fullName>
    </submittedName>
</protein>
<reference evidence="4" key="1">
    <citation type="journal article" date="2022" name="Int. J. Mol. Sci.">
        <title>Draft Genome of Tanacetum Coccineum: Genomic Comparison of Closely Related Tanacetum-Family Plants.</title>
        <authorList>
            <person name="Yamashiro T."/>
            <person name="Shiraishi A."/>
            <person name="Nakayama K."/>
            <person name="Satake H."/>
        </authorList>
    </citation>
    <scope>NUCLEOTIDE SEQUENCE</scope>
</reference>
<keyword evidence="1" id="KW-0863">Zinc-finger</keyword>
<evidence type="ECO:0000256" key="2">
    <source>
        <dbReference type="SAM" id="MobiDB-lite"/>
    </source>
</evidence>
<accession>A0ABQ4WLB9</accession>
<evidence type="ECO:0000259" key="3">
    <source>
        <dbReference type="PROSITE" id="PS50158"/>
    </source>
</evidence>
<feature type="domain" description="CCHC-type" evidence="3">
    <location>
        <begin position="34"/>
        <end position="48"/>
    </location>
</feature>
<keyword evidence="1" id="KW-0862">Zinc</keyword>
<dbReference type="PROSITE" id="PS50158">
    <property type="entry name" value="ZF_CCHC"/>
    <property type="match status" value="1"/>
</dbReference>
<feature type="compositionally biased region" description="Basic and acidic residues" evidence="2">
    <location>
        <begin position="257"/>
        <end position="289"/>
    </location>
</feature>
<proteinExistence type="predicted"/>